<proteinExistence type="predicted"/>
<sequence>MAGISPPVAPPPRTLASFFQKPPEVEVNVDSLIKQVKFVNGTPTLEYEDEEFERLVVPHRLCLVGKFSYGRPKMEEIHNEFKKIGFQGGYTLGLMNPRHVLIRFDQEEDYQRCWIRTFWNIGGYSMRILKWKPGFKFEKDPPVVPIRVSLYDLPIEFMHPEVIFSMATALGKPLKVDAPTLNMTRSSSCKIGHKEEDCREGKPPPEKQEEGMKMVEPAPKKKVAEKSSIPVDILAAATPASTSNRFAVLEMIEEEDELVVVNEDEHVQNVFIKDLPPPQPSIQQQSILPEIGSGVYSPIDQSQDDGDVGRTSVATELEAGARGSSLDGDIDDALDEYSGNSVQDQVAMTEFNEFILECDLLELPVVGEVFTWGGTRHTGLVSKRLDRDLISQELSDLFPSFSLENISKTTSDHCPLLHKFDVNIESKSKIFRFRKMWLKRSDFKEVVKENWEQPLGVSAKKKASWSRVSKVGARVAQHTKNRQSLIPEIQGSLGSNINDFLATHIRDCLDDNGNNDDLLVWKHNSIGDLTVKSAYDVIRPRRQSEGWARNVWNPFTPLRVSIFLWKLRNRLVPFPEVWRHFSAIVGVNILRVSLLAAMLNRWWNGVDFKIAYGEMRNLIPSLIIWQIWKCQNKVTFEGTAPDLAKVIRTIVDQAGYGFVIKGAWGSFIYGENGYLGDGDSFMAEVYRILFGLRKCEQPGLSNIVVQTDNKSLADSLERGSIFPWKYLLQLQEIYAYLQRNAFTISHIYREGNAVVDMIAKKASSGSSGV</sequence>
<dbReference type="InterPro" id="IPR036397">
    <property type="entry name" value="RNaseH_sf"/>
</dbReference>
<dbReference type="InterPro" id="IPR025558">
    <property type="entry name" value="DUF4283"/>
</dbReference>
<dbReference type="PANTHER" id="PTHR31286:SF180">
    <property type="entry name" value="OS10G0362600 PROTEIN"/>
    <property type="match status" value="1"/>
</dbReference>
<dbReference type="InterPro" id="IPR036691">
    <property type="entry name" value="Endo/exonu/phosph_ase_sf"/>
</dbReference>
<evidence type="ECO:0000256" key="1">
    <source>
        <dbReference type="SAM" id="MobiDB-lite"/>
    </source>
</evidence>
<dbReference type="InterPro" id="IPR040256">
    <property type="entry name" value="At4g02000-like"/>
</dbReference>
<dbReference type="SUPFAM" id="SSF53098">
    <property type="entry name" value="Ribonuclease H-like"/>
    <property type="match status" value="1"/>
</dbReference>
<dbReference type="InterPro" id="IPR044730">
    <property type="entry name" value="RNase_H-like_dom_plant"/>
</dbReference>
<keyword evidence="5" id="KW-1185">Reference proteome</keyword>
<accession>A0AAV1DQ95</accession>
<evidence type="ECO:0000259" key="2">
    <source>
        <dbReference type="Pfam" id="PF13456"/>
    </source>
</evidence>
<dbReference type="Gene3D" id="3.30.420.10">
    <property type="entry name" value="Ribonuclease H-like superfamily/Ribonuclease H"/>
    <property type="match status" value="1"/>
</dbReference>
<dbReference type="GO" id="GO:0003676">
    <property type="term" value="F:nucleic acid binding"/>
    <property type="evidence" value="ECO:0007669"/>
    <property type="project" value="InterPro"/>
</dbReference>
<evidence type="ECO:0000313" key="4">
    <source>
        <dbReference type="EMBL" id="CAI9109177.1"/>
    </source>
</evidence>
<feature type="domain" description="DUF4283" evidence="3">
    <location>
        <begin position="59"/>
        <end position="138"/>
    </location>
</feature>
<dbReference type="CDD" id="cd06222">
    <property type="entry name" value="RNase_H_like"/>
    <property type="match status" value="1"/>
</dbReference>
<organism evidence="4 5">
    <name type="scientific">Oldenlandia corymbosa var. corymbosa</name>
    <dbReference type="NCBI Taxonomy" id="529605"/>
    <lineage>
        <taxon>Eukaryota</taxon>
        <taxon>Viridiplantae</taxon>
        <taxon>Streptophyta</taxon>
        <taxon>Embryophyta</taxon>
        <taxon>Tracheophyta</taxon>
        <taxon>Spermatophyta</taxon>
        <taxon>Magnoliopsida</taxon>
        <taxon>eudicotyledons</taxon>
        <taxon>Gunneridae</taxon>
        <taxon>Pentapetalae</taxon>
        <taxon>asterids</taxon>
        <taxon>lamiids</taxon>
        <taxon>Gentianales</taxon>
        <taxon>Rubiaceae</taxon>
        <taxon>Rubioideae</taxon>
        <taxon>Spermacoceae</taxon>
        <taxon>Hedyotis-Oldenlandia complex</taxon>
        <taxon>Oldenlandia</taxon>
    </lineage>
</organism>
<dbReference type="Proteomes" id="UP001161247">
    <property type="component" value="Chromosome 6"/>
</dbReference>
<reference evidence="4" key="1">
    <citation type="submission" date="2023-03" db="EMBL/GenBank/DDBJ databases">
        <authorList>
            <person name="Julca I."/>
        </authorList>
    </citation>
    <scope>NUCLEOTIDE SEQUENCE</scope>
</reference>
<name>A0AAV1DQ95_OLDCO</name>
<gene>
    <name evidence="4" type="ORF">OLC1_LOCUS17123</name>
</gene>
<dbReference type="Pfam" id="PF13456">
    <property type="entry name" value="RVT_3"/>
    <property type="match status" value="1"/>
</dbReference>
<dbReference type="InterPro" id="IPR002156">
    <property type="entry name" value="RNaseH_domain"/>
</dbReference>
<feature type="region of interest" description="Disordered" evidence="1">
    <location>
        <begin position="192"/>
        <end position="221"/>
    </location>
</feature>
<dbReference type="Gene3D" id="3.60.10.10">
    <property type="entry name" value="Endonuclease/exonuclease/phosphatase"/>
    <property type="match status" value="1"/>
</dbReference>
<dbReference type="GO" id="GO:0004523">
    <property type="term" value="F:RNA-DNA hybrid ribonuclease activity"/>
    <property type="evidence" value="ECO:0007669"/>
    <property type="project" value="InterPro"/>
</dbReference>
<feature type="domain" description="RNase H type-1" evidence="2">
    <location>
        <begin position="653"/>
        <end position="762"/>
    </location>
</feature>
<dbReference type="Pfam" id="PF14111">
    <property type="entry name" value="DUF4283"/>
    <property type="match status" value="1"/>
</dbReference>
<dbReference type="PANTHER" id="PTHR31286">
    <property type="entry name" value="GLYCINE-RICH CELL WALL STRUCTURAL PROTEIN 1.8-LIKE"/>
    <property type="match status" value="1"/>
</dbReference>
<evidence type="ECO:0000313" key="5">
    <source>
        <dbReference type="Proteomes" id="UP001161247"/>
    </source>
</evidence>
<dbReference type="EMBL" id="OX459123">
    <property type="protein sequence ID" value="CAI9109177.1"/>
    <property type="molecule type" value="Genomic_DNA"/>
</dbReference>
<dbReference type="InterPro" id="IPR012337">
    <property type="entry name" value="RNaseH-like_sf"/>
</dbReference>
<dbReference type="SUPFAM" id="SSF56219">
    <property type="entry name" value="DNase I-like"/>
    <property type="match status" value="1"/>
</dbReference>
<dbReference type="AlphaFoldDB" id="A0AAV1DQ95"/>
<evidence type="ECO:0000259" key="3">
    <source>
        <dbReference type="Pfam" id="PF14111"/>
    </source>
</evidence>
<protein>
    <submittedName>
        <fullName evidence="4">OLC1v1008948C1</fullName>
    </submittedName>
</protein>